<dbReference type="GO" id="GO:0016779">
    <property type="term" value="F:nucleotidyltransferase activity"/>
    <property type="evidence" value="ECO:0007669"/>
    <property type="project" value="UniProtKB-ARBA"/>
</dbReference>
<gene>
    <name evidence="2" type="ORF">G0C45_16540</name>
</gene>
<dbReference type="SUPFAM" id="SSF53448">
    <property type="entry name" value="Nucleotide-diphospho-sugar transferases"/>
    <property type="match status" value="1"/>
</dbReference>
<evidence type="ECO:0000259" key="1">
    <source>
        <dbReference type="Pfam" id="PF00483"/>
    </source>
</evidence>
<reference evidence="2" key="1">
    <citation type="journal article" date="2018" name="Genome Biol.">
        <title>SKESA: strategic k-mer extension for scrupulous assemblies.</title>
        <authorList>
            <person name="Souvorov A."/>
            <person name="Agarwala R."/>
            <person name="Lipman D.J."/>
        </authorList>
    </citation>
    <scope>NUCLEOTIDE SEQUENCE</scope>
    <source>
        <strain evidence="2">3940-62</strain>
    </source>
</reference>
<dbReference type="AlphaFoldDB" id="A0A701XUP9"/>
<dbReference type="Pfam" id="PF00483">
    <property type="entry name" value="NTP_transferase"/>
    <property type="match status" value="1"/>
</dbReference>
<dbReference type="Gene3D" id="3.90.550.10">
    <property type="entry name" value="Spore Coat Polysaccharide Biosynthesis Protein SpsA, Chain A"/>
    <property type="match status" value="1"/>
</dbReference>
<proteinExistence type="predicted"/>
<organism evidence="2">
    <name type="scientific">Salmonella enterica subsp. salamae serovar 47:b:1,5</name>
    <dbReference type="NCBI Taxonomy" id="1967619"/>
    <lineage>
        <taxon>Bacteria</taxon>
        <taxon>Pseudomonadati</taxon>
        <taxon>Pseudomonadota</taxon>
        <taxon>Gammaproteobacteria</taxon>
        <taxon>Enterobacterales</taxon>
        <taxon>Enterobacteriaceae</taxon>
        <taxon>Salmonella</taxon>
    </lineage>
</organism>
<name>A0A701XUP9_SALER</name>
<feature type="non-terminal residue" evidence="2">
    <location>
        <position position="28"/>
    </location>
</feature>
<protein>
    <recommendedName>
        <fullName evidence="1">Nucleotidyl transferase domain-containing protein</fullName>
    </recommendedName>
</protein>
<sequence length="28" mass="3148">MIMRQTKLYPVVMAGGSGSRLWPLSRVL</sequence>
<feature type="domain" description="Nucleotidyl transferase" evidence="1">
    <location>
        <begin position="10"/>
        <end position="27"/>
    </location>
</feature>
<dbReference type="EMBL" id="DAAMGA010000010">
    <property type="protein sequence ID" value="HAC6516000.1"/>
    <property type="molecule type" value="Genomic_DNA"/>
</dbReference>
<reference evidence="2" key="2">
    <citation type="submission" date="2018-07" db="EMBL/GenBank/DDBJ databases">
        <authorList>
            <consortium name="NCBI Pathogen Detection Project"/>
        </authorList>
    </citation>
    <scope>NUCLEOTIDE SEQUENCE</scope>
    <source>
        <strain evidence="2">3940-62</strain>
    </source>
</reference>
<comment type="caution">
    <text evidence="2">The sequence shown here is derived from an EMBL/GenBank/DDBJ whole genome shotgun (WGS) entry which is preliminary data.</text>
</comment>
<accession>A0A701XUP9</accession>
<dbReference type="InterPro" id="IPR005835">
    <property type="entry name" value="NTP_transferase_dom"/>
</dbReference>
<dbReference type="InterPro" id="IPR029044">
    <property type="entry name" value="Nucleotide-diphossugar_trans"/>
</dbReference>
<evidence type="ECO:0000313" key="2">
    <source>
        <dbReference type="EMBL" id="HAC6516000.1"/>
    </source>
</evidence>